<dbReference type="EMBL" id="JAQIZT010000012">
    <property type="protein sequence ID" value="KAJ6976936.1"/>
    <property type="molecule type" value="Genomic_DNA"/>
</dbReference>
<evidence type="ECO:0000313" key="2">
    <source>
        <dbReference type="Proteomes" id="UP001164929"/>
    </source>
</evidence>
<accession>A0AAD6M1B3</accession>
<dbReference type="Proteomes" id="UP001164929">
    <property type="component" value="Chromosome 12"/>
</dbReference>
<sequence length="152" mass="17844">MKYRQAVFSESIHAYMHTISNNIIYGSLNKWRLMATWDLKWRKALHDRNDRKIWNICLDVQGRIYTGNLSSQRGLLPIEFLVRLLWTLDMKNNIASTDSLLICMEIMDSAYDMVERLLAQIDIVFNEVQPNVSQKRSTFTCYDLEINSACMV</sequence>
<gene>
    <name evidence="1" type="ORF">NC653_028955</name>
</gene>
<comment type="caution">
    <text evidence="1">The sequence shown here is derived from an EMBL/GenBank/DDBJ whole genome shotgun (WGS) entry which is preliminary data.</text>
</comment>
<reference evidence="1" key="1">
    <citation type="journal article" date="2023" name="Mol. Ecol. Resour.">
        <title>Chromosome-level genome assembly of a triploid poplar Populus alba 'Berolinensis'.</title>
        <authorList>
            <person name="Chen S."/>
            <person name="Yu Y."/>
            <person name="Wang X."/>
            <person name="Wang S."/>
            <person name="Zhang T."/>
            <person name="Zhou Y."/>
            <person name="He R."/>
            <person name="Meng N."/>
            <person name="Wang Y."/>
            <person name="Liu W."/>
            <person name="Liu Z."/>
            <person name="Liu J."/>
            <person name="Guo Q."/>
            <person name="Huang H."/>
            <person name="Sederoff R.R."/>
            <person name="Wang G."/>
            <person name="Qu G."/>
            <person name="Chen S."/>
        </authorList>
    </citation>
    <scope>NUCLEOTIDE SEQUENCE</scope>
    <source>
        <strain evidence="1">SC-2020</strain>
    </source>
</reference>
<organism evidence="1 2">
    <name type="scientific">Populus alba x Populus x berolinensis</name>
    <dbReference type="NCBI Taxonomy" id="444605"/>
    <lineage>
        <taxon>Eukaryota</taxon>
        <taxon>Viridiplantae</taxon>
        <taxon>Streptophyta</taxon>
        <taxon>Embryophyta</taxon>
        <taxon>Tracheophyta</taxon>
        <taxon>Spermatophyta</taxon>
        <taxon>Magnoliopsida</taxon>
        <taxon>eudicotyledons</taxon>
        <taxon>Gunneridae</taxon>
        <taxon>Pentapetalae</taxon>
        <taxon>rosids</taxon>
        <taxon>fabids</taxon>
        <taxon>Malpighiales</taxon>
        <taxon>Salicaceae</taxon>
        <taxon>Saliceae</taxon>
        <taxon>Populus</taxon>
    </lineage>
</organism>
<proteinExistence type="predicted"/>
<evidence type="ECO:0000313" key="1">
    <source>
        <dbReference type="EMBL" id="KAJ6976936.1"/>
    </source>
</evidence>
<name>A0AAD6M1B3_9ROSI</name>
<dbReference type="AlphaFoldDB" id="A0AAD6M1B3"/>
<keyword evidence="2" id="KW-1185">Reference proteome</keyword>
<protein>
    <submittedName>
        <fullName evidence="1">Uncharacterized protein</fullName>
    </submittedName>
</protein>